<gene>
    <name evidence="2" type="ORF">CH357_14310</name>
</gene>
<keyword evidence="3" id="KW-1185">Reference proteome</keyword>
<dbReference type="AlphaFoldDB" id="A0A2M9XAP2"/>
<dbReference type="InterPro" id="IPR018713">
    <property type="entry name" value="MPAB/Lcp_cat_dom"/>
</dbReference>
<dbReference type="PANTHER" id="PTHR37539:SF1">
    <property type="entry name" value="ER-BOUND OXYGENASE MPAB_MPAB'_RUBBER OXYGENASE CATALYTIC DOMAIN-CONTAINING PROTEIN"/>
    <property type="match status" value="1"/>
</dbReference>
<dbReference type="GO" id="GO:0016491">
    <property type="term" value="F:oxidoreductase activity"/>
    <property type="evidence" value="ECO:0007669"/>
    <property type="project" value="InterPro"/>
</dbReference>
<evidence type="ECO:0000313" key="2">
    <source>
        <dbReference type="EMBL" id="PJZ24756.1"/>
    </source>
</evidence>
<name>A0A2M9XAP2_9LEPT</name>
<evidence type="ECO:0000313" key="3">
    <source>
        <dbReference type="Proteomes" id="UP000232196"/>
    </source>
</evidence>
<dbReference type="Pfam" id="PF09995">
    <property type="entry name" value="MPAB_Lcp_cat"/>
    <property type="match status" value="1"/>
</dbReference>
<reference evidence="2 3" key="1">
    <citation type="submission" date="2017-07" db="EMBL/GenBank/DDBJ databases">
        <title>Leptospira spp. isolated from tropical soils.</title>
        <authorList>
            <person name="Thibeaux R."/>
            <person name="Iraola G."/>
            <person name="Ferres I."/>
            <person name="Bierque E."/>
            <person name="Girault D."/>
            <person name="Soupe-Gilbert M.-E."/>
            <person name="Picardeau M."/>
            <person name="Goarant C."/>
        </authorList>
    </citation>
    <scope>NUCLEOTIDE SEQUENCE [LARGE SCALE GENOMIC DNA]</scope>
    <source>
        <strain evidence="2 3">MCA1-C-A1</strain>
    </source>
</reference>
<dbReference type="InterPro" id="IPR037473">
    <property type="entry name" value="Lcp-like"/>
</dbReference>
<dbReference type="PANTHER" id="PTHR37539">
    <property type="entry name" value="SECRETED PROTEIN-RELATED"/>
    <property type="match status" value="1"/>
</dbReference>
<dbReference type="Proteomes" id="UP000232196">
    <property type="component" value="Unassembled WGS sequence"/>
</dbReference>
<dbReference type="RefSeq" id="WP_100707452.1">
    <property type="nucleotide sequence ID" value="NZ_NPDL01000006.1"/>
</dbReference>
<proteinExistence type="predicted"/>
<accession>A0A2M9XAP2</accession>
<dbReference type="OrthoDB" id="6072815at2"/>
<comment type="caution">
    <text evidence="2">The sequence shown here is derived from an EMBL/GenBank/DDBJ whole genome shotgun (WGS) entry which is preliminary data.</text>
</comment>
<feature type="domain" description="ER-bound oxygenase mpaB/mpaB'/Rubber oxygenase catalytic" evidence="1">
    <location>
        <begin position="126"/>
        <end position="313"/>
    </location>
</feature>
<protein>
    <recommendedName>
        <fullName evidence="1">ER-bound oxygenase mpaB/mpaB'/Rubber oxygenase catalytic domain-containing protein</fullName>
    </recommendedName>
</protein>
<organism evidence="2 3">
    <name type="scientific">Leptospira hartskeerlii</name>
    <dbReference type="NCBI Taxonomy" id="2023177"/>
    <lineage>
        <taxon>Bacteria</taxon>
        <taxon>Pseudomonadati</taxon>
        <taxon>Spirochaetota</taxon>
        <taxon>Spirochaetia</taxon>
        <taxon>Leptospirales</taxon>
        <taxon>Leptospiraceae</taxon>
        <taxon>Leptospira</taxon>
    </lineage>
</organism>
<dbReference type="EMBL" id="NPDN01000007">
    <property type="protein sequence ID" value="PJZ24756.1"/>
    <property type="molecule type" value="Genomic_DNA"/>
</dbReference>
<sequence>MNSNELRALRKETDPLADEIVTKYFTESAFDREKTMLFFDALSKNSDPIPSGLPDYLEKYFYETEDLPSWADKNKIAKGEQLFSTYGPQILMMLCVKSLPMAYSCGDGAQVLYKTGRLIEQNGVIDGVNRRLMETTQFVISVAQENGLGPQGKGIRTAQKVRLMHASIRYFLGKGKDWDPAAWGQPINQEDMAGTLQSFSSLVVEGLGQSSLKLSQEEKDSYIHLWRVVGHFIGVKPELCPEGYDAAHSLGESIFNDQQKPSDAGKVLAKSLLDFMEYMLPGNLFDNLPLFFLQTYMGQKTSEVLGLGWPPKNPLGYFMEKIFKDFDSHVDDDEGFGKLVAYFASKLLFSMDHFYYGGKKARFWIPPSLRENWRL</sequence>
<evidence type="ECO:0000259" key="1">
    <source>
        <dbReference type="Pfam" id="PF09995"/>
    </source>
</evidence>